<evidence type="ECO:0000256" key="3">
    <source>
        <dbReference type="ARBA" id="ARBA00022741"/>
    </source>
</evidence>
<sequence>MSPSAETAPPLLRATALTRHFPVTEGVLLKRRTGAVRAVDGIDLTVRRAETLGIVGESGCGKSTLASLLMALDRPTSGTVTIDGQNPFALSGPELRALRRRVQMVLQDPYTSLDPRMTAGQIVGEPFVIHPGAVPRADRGRRVAELLETVGLDPTHRDRYPHQFSGGQRQRLGIARALALEPRLLLCDEPVSALDVSVQAQVLNLLDDLRRELRLACALISHDLAVVQHLCDRIAVMYLGKIVETGTREQICATPRHPYTRALFAAAPVPDPRRRAPDDALLLEGDLPSPAAPPSGCRFRTRCPYARPQCLTEPTLRLRDGTDHPTACHFPLESTG</sequence>
<evidence type="ECO:0000259" key="5">
    <source>
        <dbReference type="PROSITE" id="PS50893"/>
    </source>
</evidence>
<evidence type="ECO:0000256" key="4">
    <source>
        <dbReference type="ARBA" id="ARBA00022840"/>
    </source>
</evidence>
<dbReference type="EMBL" id="JBICZW010000002">
    <property type="protein sequence ID" value="MFG3188179.1"/>
    <property type="molecule type" value="Genomic_DNA"/>
</dbReference>
<dbReference type="Pfam" id="PF00005">
    <property type="entry name" value="ABC_tran"/>
    <property type="match status" value="1"/>
</dbReference>
<dbReference type="InterPro" id="IPR017871">
    <property type="entry name" value="ABC_transporter-like_CS"/>
</dbReference>
<keyword evidence="2" id="KW-0813">Transport</keyword>
<keyword evidence="4 6" id="KW-0067">ATP-binding</keyword>
<dbReference type="PROSITE" id="PS00211">
    <property type="entry name" value="ABC_TRANSPORTER_1"/>
    <property type="match status" value="1"/>
</dbReference>
<dbReference type="SUPFAM" id="SSF52540">
    <property type="entry name" value="P-loop containing nucleoside triphosphate hydrolases"/>
    <property type="match status" value="1"/>
</dbReference>
<dbReference type="SMART" id="SM00382">
    <property type="entry name" value="AAA"/>
    <property type="match status" value="1"/>
</dbReference>
<organism evidence="6 7">
    <name type="scientific">Streptomyces omiyaensis</name>
    <dbReference type="NCBI Taxonomy" id="68247"/>
    <lineage>
        <taxon>Bacteria</taxon>
        <taxon>Bacillati</taxon>
        <taxon>Actinomycetota</taxon>
        <taxon>Actinomycetes</taxon>
        <taxon>Kitasatosporales</taxon>
        <taxon>Streptomycetaceae</taxon>
        <taxon>Streptomyces</taxon>
    </lineage>
</organism>
<reference evidence="6 7" key="1">
    <citation type="submission" date="2024-10" db="EMBL/GenBank/DDBJ databases">
        <title>The Natural Products Discovery Center: Release of the First 8490 Sequenced Strains for Exploring Actinobacteria Biosynthetic Diversity.</title>
        <authorList>
            <person name="Kalkreuter E."/>
            <person name="Kautsar S.A."/>
            <person name="Yang D."/>
            <person name="Bader C.D."/>
            <person name="Teijaro C.N."/>
            <person name="Fluegel L."/>
            <person name="Davis C.M."/>
            <person name="Simpson J.R."/>
            <person name="Lauterbach L."/>
            <person name="Steele A.D."/>
            <person name="Gui C."/>
            <person name="Meng S."/>
            <person name="Li G."/>
            <person name="Viehrig K."/>
            <person name="Ye F."/>
            <person name="Su P."/>
            <person name="Kiefer A.F."/>
            <person name="Nichols A."/>
            <person name="Cepeda A.J."/>
            <person name="Yan W."/>
            <person name="Fan B."/>
            <person name="Jiang Y."/>
            <person name="Adhikari A."/>
            <person name="Zheng C.-J."/>
            <person name="Schuster L."/>
            <person name="Cowan T.M."/>
            <person name="Smanski M.J."/>
            <person name="Chevrette M.G."/>
            <person name="De Carvalho L.P.S."/>
            <person name="Shen B."/>
        </authorList>
    </citation>
    <scope>NUCLEOTIDE SEQUENCE [LARGE SCALE GENOMIC DNA]</scope>
    <source>
        <strain evidence="6 7">NPDC048229</strain>
    </source>
</reference>
<evidence type="ECO:0000313" key="7">
    <source>
        <dbReference type="Proteomes" id="UP001604282"/>
    </source>
</evidence>
<dbReference type="PANTHER" id="PTHR43776:SF7">
    <property type="entry name" value="D,D-DIPEPTIDE TRANSPORT ATP-BINDING PROTEIN DDPF-RELATED"/>
    <property type="match status" value="1"/>
</dbReference>
<dbReference type="RefSeq" id="WP_392879580.1">
    <property type="nucleotide sequence ID" value="NZ_JBICZW010000002.1"/>
</dbReference>
<comment type="similarity">
    <text evidence="1">Belongs to the ABC transporter superfamily.</text>
</comment>
<dbReference type="PANTHER" id="PTHR43776">
    <property type="entry name" value="TRANSPORT ATP-BINDING PROTEIN"/>
    <property type="match status" value="1"/>
</dbReference>
<evidence type="ECO:0000256" key="1">
    <source>
        <dbReference type="ARBA" id="ARBA00005417"/>
    </source>
</evidence>
<dbReference type="Proteomes" id="UP001604282">
    <property type="component" value="Unassembled WGS sequence"/>
</dbReference>
<proteinExistence type="inferred from homology"/>
<evidence type="ECO:0000313" key="6">
    <source>
        <dbReference type="EMBL" id="MFG3188179.1"/>
    </source>
</evidence>
<evidence type="ECO:0000256" key="2">
    <source>
        <dbReference type="ARBA" id="ARBA00022448"/>
    </source>
</evidence>
<protein>
    <submittedName>
        <fullName evidence="6">ABC transporter ATP-binding protein</fullName>
    </submittedName>
</protein>
<dbReference type="CDD" id="cd03257">
    <property type="entry name" value="ABC_NikE_OppD_transporters"/>
    <property type="match status" value="1"/>
</dbReference>
<name>A0ABW7BL00_9ACTN</name>
<dbReference type="InterPro" id="IPR013563">
    <property type="entry name" value="Oligopep_ABC_C"/>
</dbReference>
<accession>A0ABW7BL00</accession>
<dbReference type="Gene3D" id="3.40.50.300">
    <property type="entry name" value="P-loop containing nucleotide triphosphate hydrolases"/>
    <property type="match status" value="1"/>
</dbReference>
<gene>
    <name evidence="6" type="ORF">ACGFYS_04505</name>
</gene>
<keyword evidence="3" id="KW-0547">Nucleotide-binding</keyword>
<dbReference type="InterPro" id="IPR003593">
    <property type="entry name" value="AAA+_ATPase"/>
</dbReference>
<feature type="domain" description="ABC transporter" evidence="5">
    <location>
        <begin position="12"/>
        <end position="264"/>
    </location>
</feature>
<keyword evidence="7" id="KW-1185">Reference proteome</keyword>
<dbReference type="Pfam" id="PF08352">
    <property type="entry name" value="oligo_HPY"/>
    <property type="match status" value="1"/>
</dbReference>
<comment type="caution">
    <text evidence="6">The sequence shown here is derived from an EMBL/GenBank/DDBJ whole genome shotgun (WGS) entry which is preliminary data.</text>
</comment>
<dbReference type="NCBIfam" id="TIGR01727">
    <property type="entry name" value="oligo_HPY"/>
    <property type="match status" value="1"/>
</dbReference>
<dbReference type="GO" id="GO:0005524">
    <property type="term" value="F:ATP binding"/>
    <property type="evidence" value="ECO:0007669"/>
    <property type="project" value="UniProtKB-KW"/>
</dbReference>
<dbReference type="InterPro" id="IPR003439">
    <property type="entry name" value="ABC_transporter-like_ATP-bd"/>
</dbReference>
<dbReference type="InterPro" id="IPR027417">
    <property type="entry name" value="P-loop_NTPase"/>
</dbReference>
<dbReference type="PROSITE" id="PS50893">
    <property type="entry name" value="ABC_TRANSPORTER_2"/>
    <property type="match status" value="1"/>
</dbReference>
<dbReference type="InterPro" id="IPR050319">
    <property type="entry name" value="ABC_transp_ATP-bind"/>
</dbReference>